<dbReference type="HOGENOM" id="CLU_1389333_0_0_9"/>
<evidence type="ECO:0000256" key="1">
    <source>
        <dbReference type="ARBA" id="ARBA00023015"/>
    </source>
</evidence>
<keyword evidence="4" id="KW-0804">Transcription</keyword>
<evidence type="ECO:0000259" key="5">
    <source>
        <dbReference type="Pfam" id="PF04542"/>
    </source>
</evidence>
<dbReference type="NCBIfam" id="TIGR02937">
    <property type="entry name" value="sigma70-ECF"/>
    <property type="match status" value="1"/>
</dbReference>
<dbReference type="GO" id="GO:0003677">
    <property type="term" value="F:DNA binding"/>
    <property type="evidence" value="ECO:0007669"/>
    <property type="project" value="UniProtKB-KW"/>
</dbReference>
<dbReference type="GO" id="GO:0016987">
    <property type="term" value="F:sigma factor activity"/>
    <property type="evidence" value="ECO:0007669"/>
    <property type="project" value="UniProtKB-KW"/>
</dbReference>
<accession>U2KF98</accession>
<feature type="domain" description="RNA polymerase sigma-70 region 2" evidence="5">
    <location>
        <begin position="6"/>
        <end position="75"/>
    </location>
</feature>
<dbReference type="RefSeq" id="WP_021681873.1">
    <property type="nucleotide sequence ID" value="NZ_KI260389.1"/>
</dbReference>
<dbReference type="InterPro" id="IPR000943">
    <property type="entry name" value="RNA_pol_sigma70"/>
</dbReference>
<dbReference type="Gene3D" id="1.20.140.160">
    <property type="match status" value="1"/>
</dbReference>
<dbReference type="PANTHER" id="PTHR30603">
    <property type="entry name" value="RNA POLYMERASE SIGMA FACTOR RPO"/>
    <property type="match status" value="1"/>
</dbReference>
<keyword evidence="2" id="KW-0731">Sigma factor</keyword>
<dbReference type="STRING" id="411473.RUMCAL_00267"/>
<evidence type="ECO:0000256" key="3">
    <source>
        <dbReference type="ARBA" id="ARBA00023125"/>
    </source>
</evidence>
<reference evidence="6 7" key="1">
    <citation type="submission" date="2013-07" db="EMBL/GenBank/DDBJ databases">
        <authorList>
            <person name="Weinstock G."/>
            <person name="Sodergren E."/>
            <person name="Wylie T."/>
            <person name="Fulton L."/>
            <person name="Fulton R."/>
            <person name="Fronick C."/>
            <person name="O'Laughlin M."/>
            <person name="Godfrey J."/>
            <person name="Miner T."/>
            <person name="Herter B."/>
            <person name="Appelbaum E."/>
            <person name="Cordes M."/>
            <person name="Lek S."/>
            <person name="Wollam A."/>
            <person name="Pepin K.H."/>
            <person name="Palsikar V.B."/>
            <person name="Mitreva M."/>
            <person name="Wilson R.K."/>
        </authorList>
    </citation>
    <scope>NUCLEOTIDE SEQUENCE [LARGE SCALE GENOMIC DNA]</scope>
    <source>
        <strain evidence="6 7">ATCC 27760</strain>
    </source>
</reference>
<dbReference type="InterPro" id="IPR050239">
    <property type="entry name" value="Sigma-70_RNA_pol_init_factors"/>
</dbReference>
<dbReference type="PRINTS" id="PR00046">
    <property type="entry name" value="SIGMA70FCT"/>
</dbReference>
<keyword evidence="7" id="KW-1185">Reference proteome</keyword>
<gene>
    <name evidence="6" type="ORF">RUMCAL_00267</name>
</gene>
<dbReference type="Gene3D" id="1.10.1740.10">
    <property type="match status" value="1"/>
</dbReference>
<evidence type="ECO:0000256" key="2">
    <source>
        <dbReference type="ARBA" id="ARBA00023082"/>
    </source>
</evidence>
<dbReference type="AlphaFoldDB" id="U2KF98"/>
<evidence type="ECO:0000313" key="7">
    <source>
        <dbReference type="Proteomes" id="UP000016662"/>
    </source>
</evidence>
<dbReference type="Pfam" id="PF04542">
    <property type="entry name" value="Sigma70_r2"/>
    <property type="match status" value="1"/>
</dbReference>
<organism evidence="6 7">
    <name type="scientific">Ruminococcus callidus ATCC 27760</name>
    <dbReference type="NCBI Taxonomy" id="411473"/>
    <lineage>
        <taxon>Bacteria</taxon>
        <taxon>Bacillati</taxon>
        <taxon>Bacillota</taxon>
        <taxon>Clostridia</taxon>
        <taxon>Eubacteriales</taxon>
        <taxon>Oscillospiraceae</taxon>
        <taxon>Ruminococcus</taxon>
    </lineage>
</organism>
<dbReference type="SUPFAM" id="SSF88946">
    <property type="entry name" value="Sigma2 domain of RNA polymerase sigma factors"/>
    <property type="match status" value="1"/>
</dbReference>
<dbReference type="InterPro" id="IPR013325">
    <property type="entry name" value="RNA_pol_sigma_r2"/>
</dbReference>
<dbReference type="InterPro" id="IPR007627">
    <property type="entry name" value="RNA_pol_sigma70_r2"/>
</dbReference>
<dbReference type="GO" id="GO:0006352">
    <property type="term" value="P:DNA-templated transcription initiation"/>
    <property type="evidence" value="ECO:0007669"/>
    <property type="project" value="InterPro"/>
</dbReference>
<comment type="caution">
    <text evidence="6">The sequence shown here is derived from an EMBL/GenBank/DDBJ whole genome shotgun (WGS) entry which is preliminary data.</text>
</comment>
<name>U2KF98_9FIRM</name>
<dbReference type="PANTHER" id="PTHR30603:SF17">
    <property type="entry name" value="RNA POLYMERASE SIGMA-G FACTOR"/>
    <property type="match status" value="1"/>
</dbReference>
<evidence type="ECO:0000313" key="6">
    <source>
        <dbReference type="EMBL" id="ERJ97196.1"/>
    </source>
</evidence>
<sequence>MTPNQLFQDNQNLVKFCYNKYIKHRSISDTEDIMQQGMLALWKAALQYDESKGIAFSTYATHYISGYMRQYARDKCNLIRIPRTVFLSNNEKLINLISNVDSLDRTIGGTSDSITLIEKIESDPDDYRKLTKDLIDTFLRTIRNRRDREIMRVYYYAVANGDKVTQKQISTKFQVCRSTVARIIDKYNSEFREFIE</sequence>
<dbReference type="OrthoDB" id="1906424at2"/>
<proteinExistence type="predicted"/>
<evidence type="ECO:0000256" key="4">
    <source>
        <dbReference type="ARBA" id="ARBA00023163"/>
    </source>
</evidence>
<dbReference type="InterPro" id="IPR014284">
    <property type="entry name" value="RNA_pol_sigma-70_dom"/>
</dbReference>
<keyword evidence="3" id="KW-0238">DNA-binding</keyword>
<dbReference type="Proteomes" id="UP000016662">
    <property type="component" value="Unassembled WGS sequence"/>
</dbReference>
<dbReference type="eggNOG" id="COG1191">
    <property type="taxonomic scope" value="Bacteria"/>
</dbReference>
<dbReference type="PATRIC" id="fig|411473.3.peg.223"/>
<keyword evidence="1" id="KW-0805">Transcription regulation</keyword>
<protein>
    <submittedName>
        <fullName evidence="6">Sigma-70 region 2</fullName>
    </submittedName>
</protein>
<dbReference type="EMBL" id="AWVF01000031">
    <property type="protein sequence ID" value="ERJ97196.1"/>
    <property type="molecule type" value="Genomic_DNA"/>
</dbReference>